<accession>A0ABD3DFE0</accession>
<comment type="catalytic activity">
    <reaction evidence="5">
        <text>L-threonyl-[protein] + ATP = O-phospho-L-threonyl-[protein] + ADP + H(+)</text>
        <dbReference type="Rhea" id="RHEA:46608"/>
        <dbReference type="Rhea" id="RHEA-COMP:11060"/>
        <dbReference type="Rhea" id="RHEA-COMP:11605"/>
        <dbReference type="ChEBI" id="CHEBI:15378"/>
        <dbReference type="ChEBI" id="CHEBI:30013"/>
        <dbReference type="ChEBI" id="CHEBI:30616"/>
        <dbReference type="ChEBI" id="CHEBI:61977"/>
        <dbReference type="ChEBI" id="CHEBI:456216"/>
        <dbReference type="EC" id="2.7.11.1"/>
    </reaction>
</comment>
<evidence type="ECO:0000256" key="3">
    <source>
        <dbReference type="ARBA" id="ARBA00022729"/>
    </source>
</evidence>
<dbReference type="EMBL" id="JAVIJP010000017">
    <property type="protein sequence ID" value="KAL3640417.1"/>
    <property type="molecule type" value="Genomic_DNA"/>
</dbReference>
<protein>
    <recommendedName>
        <fullName evidence="2">non-specific serine/threonine protein kinase</fullName>
        <ecNumber evidence="2">2.7.11.1</ecNumber>
    </recommendedName>
</protein>
<evidence type="ECO:0000256" key="1">
    <source>
        <dbReference type="ARBA" id="ARBA00004167"/>
    </source>
</evidence>
<dbReference type="GO" id="GO:0004674">
    <property type="term" value="F:protein serine/threonine kinase activity"/>
    <property type="evidence" value="ECO:0007669"/>
    <property type="project" value="UniProtKB-EC"/>
</dbReference>
<evidence type="ECO:0000256" key="6">
    <source>
        <dbReference type="ARBA" id="ARBA00048679"/>
    </source>
</evidence>
<name>A0ABD3DFE0_9LAMI</name>
<proteinExistence type="predicted"/>
<evidence type="ECO:0000259" key="7">
    <source>
        <dbReference type="Pfam" id="PF13947"/>
    </source>
</evidence>
<evidence type="ECO:0000256" key="2">
    <source>
        <dbReference type="ARBA" id="ARBA00012513"/>
    </source>
</evidence>
<feature type="domain" description="Wall-associated receptor kinase galacturonan-binding" evidence="7">
    <location>
        <begin position="55"/>
        <end position="122"/>
    </location>
</feature>
<dbReference type="GO" id="GO:0016020">
    <property type="term" value="C:membrane"/>
    <property type="evidence" value="ECO:0007669"/>
    <property type="project" value="UniProtKB-SubCell"/>
</dbReference>
<reference evidence="10" key="1">
    <citation type="journal article" date="2024" name="IScience">
        <title>Strigolactones Initiate the Formation of Haustorium-like Structures in Castilleja.</title>
        <authorList>
            <person name="Buerger M."/>
            <person name="Peterson D."/>
            <person name="Chory J."/>
        </authorList>
    </citation>
    <scope>NUCLEOTIDE SEQUENCE [LARGE SCALE GENOMIC DNA]</scope>
</reference>
<evidence type="ECO:0000313" key="10">
    <source>
        <dbReference type="Proteomes" id="UP001632038"/>
    </source>
</evidence>
<keyword evidence="3" id="KW-0732">Signal</keyword>
<dbReference type="Pfam" id="PF13947">
    <property type="entry name" value="GUB_WAK_bind"/>
    <property type="match status" value="1"/>
</dbReference>
<keyword evidence="4" id="KW-0325">Glycoprotein</keyword>
<dbReference type="PANTHER" id="PTHR33138:SF87">
    <property type="entry name" value="WALL-ASSOCIATED RECEPTOR KINASE, GALACTURONAN-BINDING DOMAIN-CONTAINING PROTEIN"/>
    <property type="match status" value="1"/>
</dbReference>
<comment type="caution">
    <text evidence="9">The sequence shown here is derived from an EMBL/GenBank/DDBJ whole genome shotgun (WGS) entry which is preliminary data.</text>
</comment>
<dbReference type="PANTHER" id="PTHR33138">
    <property type="entry name" value="OS01G0690200 PROTEIN"/>
    <property type="match status" value="1"/>
</dbReference>
<evidence type="ECO:0000256" key="4">
    <source>
        <dbReference type="ARBA" id="ARBA00023180"/>
    </source>
</evidence>
<keyword evidence="10" id="KW-1185">Reference proteome</keyword>
<sequence>MSIKIYNTPFNQLLMKSQTHSSFSPLHLFLTLSILFFQTLNGLNQFQPKQPYQRCGKNFSCGNLITGIGYPFRGSNDPRYCGHPSLVLDCETETNMTTIDIMSTKYRVLEINQSTCSMRVSRKDVMDTNSSCPREKTNTTLDYSVFDYAPGYTNVTFFYGCSDRNRSGFQNVSCGNSVYDEDVYVLPGIYGPGKCEASVVVPVPEIGILGDSVDTTGLGQVLRDGFWISLKLDDDEEDCNECVMSKGRCGYDVLMNRTACYCPDPPYFSNTVCSMASGASPDNTPSHSGTHSGTYIYCFFNRSSGIYWRMEMVFDSRFINQIQIPPQIIYRYHEHVVL</sequence>
<evidence type="ECO:0000256" key="5">
    <source>
        <dbReference type="ARBA" id="ARBA00047899"/>
    </source>
</evidence>
<dbReference type="AlphaFoldDB" id="A0ABD3DFE0"/>
<dbReference type="EC" id="2.7.11.1" evidence="2"/>
<evidence type="ECO:0000259" key="8">
    <source>
        <dbReference type="Pfam" id="PF14380"/>
    </source>
</evidence>
<comment type="catalytic activity">
    <reaction evidence="6">
        <text>L-seryl-[protein] + ATP = O-phospho-L-seryl-[protein] + ADP + H(+)</text>
        <dbReference type="Rhea" id="RHEA:17989"/>
        <dbReference type="Rhea" id="RHEA-COMP:9863"/>
        <dbReference type="Rhea" id="RHEA-COMP:11604"/>
        <dbReference type="ChEBI" id="CHEBI:15378"/>
        <dbReference type="ChEBI" id="CHEBI:29999"/>
        <dbReference type="ChEBI" id="CHEBI:30616"/>
        <dbReference type="ChEBI" id="CHEBI:83421"/>
        <dbReference type="ChEBI" id="CHEBI:456216"/>
        <dbReference type="EC" id="2.7.11.1"/>
    </reaction>
</comment>
<evidence type="ECO:0000313" key="9">
    <source>
        <dbReference type="EMBL" id="KAL3640417.1"/>
    </source>
</evidence>
<dbReference type="InterPro" id="IPR032872">
    <property type="entry name" value="WAK_assoc_C"/>
</dbReference>
<organism evidence="9 10">
    <name type="scientific">Castilleja foliolosa</name>
    <dbReference type="NCBI Taxonomy" id="1961234"/>
    <lineage>
        <taxon>Eukaryota</taxon>
        <taxon>Viridiplantae</taxon>
        <taxon>Streptophyta</taxon>
        <taxon>Embryophyta</taxon>
        <taxon>Tracheophyta</taxon>
        <taxon>Spermatophyta</taxon>
        <taxon>Magnoliopsida</taxon>
        <taxon>eudicotyledons</taxon>
        <taxon>Gunneridae</taxon>
        <taxon>Pentapetalae</taxon>
        <taxon>asterids</taxon>
        <taxon>lamiids</taxon>
        <taxon>Lamiales</taxon>
        <taxon>Orobanchaceae</taxon>
        <taxon>Pedicularideae</taxon>
        <taxon>Castillejinae</taxon>
        <taxon>Castilleja</taxon>
    </lineage>
</organism>
<feature type="domain" description="Wall-associated receptor kinase C-terminal" evidence="8">
    <location>
        <begin position="192"/>
        <end position="264"/>
    </location>
</feature>
<dbReference type="Proteomes" id="UP001632038">
    <property type="component" value="Unassembled WGS sequence"/>
</dbReference>
<comment type="subcellular location">
    <subcellularLocation>
        <location evidence="1">Membrane</location>
        <topology evidence="1">Single-pass membrane protein</topology>
    </subcellularLocation>
</comment>
<dbReference type="Pfam" id="PF14380">
    <property type="entry name" value="WAK_assoc"/>
    <property type="match status" value="1"/>
</dbReference>
<dbReference type="InterPro" id="IPR025287">
    <property type="entry name" value="WAK_GUB"/>
</dbReference>
<gene>
    <name evidence="9" type="ORF">CASFOL_015385</name>
</gene>